<evidence type="ECO:0000256" key="4">
    <source>
        <dbReference type="SAM" id="MobiDB-lite"/>
    </source>
</evidence>
<feature type="region of interest" description="Disordered" evidence="4">
    <location>
        <begin position="1"/>
        <end position="427"/>
    </location>
</feature>
<feature type="compositionally biased region" description="Pro residues" evidence="4">
    <location>
        <begin position="1994"/>
        <end position="2007"/>
    </location>
</feature>
<feature type="repeat" description="TPR" evidence="3">
    <location>
        <begin position="1811"/>
        <end position="1844"/>
    </location>
</feature>
<dbReference type="Pfam" id="PF00931">
    <property type="entry name" value="NB-ARC"/>
    <property type="match status" value="1"/>
</dbReference>
<dbReference type="PANTHER" id="PTHR45641">
    <property type="entry name" value="TETRATRICOPEPTIDE REPEAT PROTEIN (AFU_ORTHOLOGUE AFUA_6G03870)"/>
    <property type="match status" value="1"/>
</dbReference>
<protein>
    <recommendedName>
        <fullName evidence="5">NB-ARC domain-containing protein</fullName>
    </recommendedName>
</protein>
<dbReference type="Gene3D" id="3.40.50.300">
    <property type="entry name" value="P-loop containing nucleotide triphosphate hydrolases"/>
    <property type="match status" value="1"/>
</dbReference>
<feature type="region of interest" description="Disordered" evidence="4">
    <location>
        <begin position="1990"/>
        <end position="2058"/>
    </location>
</feature>
<sequence length="2058" mass="227507">MPDQTERYKQYDYNSARRIGDDDSSSSGSSSSSSSYTEDGSSSSRSSHTSRSSRSSRSSYESGSGTESGSESESGSYTGSSGSDEEGSSYSSRGSDGSSYTSGSSEETGASYSSRSRSSGSEEGEESTYQPPLRPPEPDRGASDYGFNRGAATKVSPEESPETRSQYDNSVGGPEEKSDHGAPEGSDSETGSSSEEESRGDSSSRSRSSDEESGSMSGSEETGSEWSGSEETGSEGTGSEGTGSDETGSYKSGSDVSGSRASRSSYSESRGSRSSYTSGSGSHSGSSHSKSSASGSSGSGSRSSYSSGSESEPDLSESSYSTEEEDDQYDEGRELSRSKWSSSREEQRNPQQQPPVTTGSSSSGGRVDTPDEEDNGEGALGRVLGGVPLRRAQSPTTTISSLSASQITGAISQRQRSSKNRQRSQALEELEANVQSTLAGMNEEDNRKTVRELVAQDADDEVEKSVSTSSNPHMSHHLLHGFEALLGALLQLSDELELISTFGGGQQGDGQNTVVSSDALNAVLSHSPTLDSVFSALKPILQHYLEEEPDDEMDHLLSRAQKLVRLLCELTYRVCQRQEWNSRAETAYVTLLELLERNTLEITCVYEEQSIPEYQLSGNLRRAWAATGHVEELKTLYVTNDTWLFRQVCYEVLVSTDHWCPNVRDLGIVCDVAASTGSDPDGGPQNAPSPDGRLAPTPPAALHVLDKVNGDPLPLSATMASILRRILPPHAMTDASILDSFSSIRSTIRNPLGLSGTVNTVAISSVPEVLNDPSCLGMAGVGKTTMAAMVASHPDVRRFFKDGVAWVSIGKQELDYARYTQCLRELVSQLTFYDSVPLFAELLHCPGEPISKRHRREEGFMIYARDTVTELLQMRNVLIILDDVYFEQDLEWFQFVPTSPQPARRHKKKQEAYTSSVLVSTRVRDLLPAADTVEIDLLDEQEAIKLLVTESGQSSDHVMAESKEARAVVRECANHPLAVKSVGRWLSLKHATAGVISSVEEIHEEVAKSIDRILENRDSEADMMYEIMSMSFSPAVNGQPTNVIKFCFAAFVQVFCNEEYLSEAHVSTSSPPMIPWRSAELLFETLLEMEEETLFDEGSLFYSQRKEATILIPEALSALGVLKLITTFEVDDESNDGDSSRASLGEERYLQIMHIIQHEYGEYLSHEEEGLKKLTRDAERRWNGAFVTSFMNQAQDWDSELPDASRDYALELLVSHMLRAEMFEEAAKLLADESFVRGRMFTLGRETATRRHIKDCEKLYSLVKVKLEKRKRVTVDPRQTMVKAYEALGGMMSTETAASDIDQGRMLSIEAGRAHYEIGFSLAEKRCWSAAIAHWESSQELLLSSLGMVEFVAAILFNVGVVYAEMNEYEQALASLKQCLRIRGAIHGEEHILYAQTIQKIGDVFLGMSDYTEAMESYNWAMDVMHIEPNHHRVDIGDILDNMGNIHYSKGEVPDALRNYQDALRSKKVELGDDHPELAVTYQHIGNCLSDQGDTEEAIAHFEEAIRLKELDPTGGPERDADVLSIEGVLNNLTGRQEEGLRCYEKSLEILVNKVPHRKEKIAALLHLIGCVHLMNGEHKKAMKLFEESLQARRKVLGFVHLDVASTLFNMAFLHQTRNRLDKALMCLEEALKIRQLRLPDSEKVALTHEKIGTLAKAIGKSKKAEMSFEEALRIRRLIHGDEHEAVATVLHEMGDLMDDLGEYEEAMNNYVDALNIRRKRLGNHEDVAATLYSMGFTLHNQDSSERALQCFEEALSIRRARLGEEAKEVGDTLNMMGFLQAKRGELDSALTLLWDALRIRKTHKDDVKVSETLKNIGNVHREKQEHDLAVECYEECLRIRRSELGDDHEKVADALIAIGNVRSDLEQIEQAMEAYNEALKIRTLVHGENDERVAAVLQYMGTMEFRSGDLDRARAYLKDFVRIRHENHAEHDGDYVNVLFMIGNIHKIQGDDLNAKKCWSEAYEVFQELGLAQENPQIARVMDSLLQGEAPRPKAPQPPTPPPAPARPAGAALVRQPSYGTIGSGRSSRSGGILGKITSRFKDTLRDEKMPKYQAAP</sequence>
<feature type="compositionally biased region" description="Low complexity" evidence="4">
    <location>
        <begin position="184"/>
        <end position="193"/>
    </location>
</feature>
<dbReference type="InterPro" id="IPR019734">
    <property type="entry name" value="TPR_rpt"/>
</dbReference>
<dbReference type="InterPro" id="IPR042197">
    <property type="entry name" value="Apaf_helical"/>
</dbReference>
<dbReference type="SUPFAM" id="SSF52540">
    <property type="entry name" value="P-loop containing nucleoside triphosphate hydrolases"/>
    <property type="match status" value="1"/>
</dbReference>
<dbReference type="SUPFAM" id="SSF48452">
    <property type="entry name" value="TPR-like"/>
    <property type="match status" value="3"/>
</dbReference>
<feature type="compositionally biased region" description="Basic and acidic residues" evidence="4">
    <location>
        <begin position="196"/>
        <end position="210"/>
    </location>
</feature>
<keyword evidence="2 3" id="KW-0802">TPR repeat</keyword>
<proteinExistence type="predicted"/>
<evidence type="ECO:0000256" key="2">
    <source>
        <dbReference type="ARBA" id="ARBA00022803"/>
    </source>
</evidence>
<dbReference type="PROSITE" id="PS50005">
    <property type="entry name" value="TPR"/>
    <property type="match status" value="6"/>
</dbReference>
<evidence type="ECO:0000256" key="3">
    <source>
        <dbReference type="PROSITE-ProRule" id="PRU00339"/>
    </source>
</evidence>
<dbReference type="InterPro" id="IPR002182">
    <property type="entry name" value="NB-ARC"/>
</dbReference>
<reference evidence="6" key="1">
    <citation type="submission" date="2021-01" db="EMBL/GenBank/DDBJ databases">
        <authorList>
            <person name="Corre E."/>
            <person name="Pelletier E."/>
            <person name="Niang G."/>
            <person name="Scheremetjew M."/>
            <person name="Finn R."/>
            <person name="Kale V."/>
            <person name="Holt S."/>
            <person name="Cochrane G."/>
            <person name="Meng A."/>
            <person name="Brown T."/>
            <person name="Cohen L."/>
        </authorList>
    </citation>
    <scope>NUCLEOTIDE SEQUENCE</scope>
    <source>
        <strain evidence="6">CCMP 410</strain>
    </source>
</reference>
<feature type="compositionally biased region" description="Basic and acidic residues" evidence="4">
    <location>
        <begin position="330"/>
        <end position="348"/>
    </location>
</feature>
<feature type="domain" description="NB-ARC" evidence="5">
    <location>
        <begin position="776"/>
        <end position="954"/>
    </location>
</feature>
<dbReference type="Gene3D" id="1.10.8.430">
    <property type="entry name" value="Helical domain of apoptotic protease-activating factors"/>
    <property type="match status" value="1"/>
</dbReference>
<feature type="compositionally biased region" description="Low complexity" evidence="4">
    <location>
        <begin position="242"/>
        <end position="321"/>
    </location>
</feature>
<dbReference type="Pfam" id="PF13424">
    <property type="entry name" value="TPR_12"/>
    <property type="match status" value="6"/>
</dbReference>
<feature type="repeat" description="TPR" evidence="3">
    <location>
        <begin position="1688"/>
        <end position="1721"/>
    </location>
</feature>
<feature type="compositionally biased region" description="Basic and acidic residues" evidence="4">
    <location>
        <begin position="2041"/>
        <end position="2052"/>
    </location>
</feature>
<dbReference type="InterPro" id="IPR011990">
    <property type="entry name" value="TPR-like_helical_dom_sf"/>
</dbReference>
<accession>A0A7S1UWN8</accession>
<feature type="repeat" description="TPR" evidence="3">
    <location>
        <begin position="1353"/>
        <end position="1386"/>
    </location>
</feature>
<evidence type="ECO:0000259" key="5">
    <source>
        <dbReference type="Pfam" id="PF00931"/>
    </source>
</evidence>
<keyword evidence="1" id="KW-0677">Repeat</keyword>
<feature type="repeat" description="TPR" evidence="3">
    <location>
        <begin position="1729"/>
        <end position="1762"/>
    </location>
</feature>
<dbReference type="EMBL" id="HBGK01019345">
    <property type="protein sequence ID" value="CAD9280881.1"/>
    <property type="molecule type" value="Transcribed_RNA"/>
</dbReference>
<evidence type="ECO:0000313" key="6">
    <source>
        <dbReference type="EMBL" id="CAD9280881.1"/>
    </source>
</evidence>
<feature type="region of interest" description="Disordered" evidence="4">
    <location>
        <begin position="677"/>
        <end position="698"/>
    </location>
</feature>
<name>A0A7S1UWN8_9STRA</name>
<organism evidence="6">
    <name type="scientific">Grammatophora oceanica</name>
    <dbReference type="NCBI Taxonomy" id="210454"/>
    <lineage>
        <taxon>Eukaryota</taxon>
        <taxon>Sar</taxon>
        <taxon>Stramenopiles</taxon>
        <taxon>Ochrophyta</taxon>
        <taxon>Bacillariophyta</taxon>
        <taxon>Fragilariophyceae</taxon>
        <taxon>Fragilariophycidae</taxon>
        <taxon>Rhabdonematales</taxon>
        <taxon>Grammatophoraceae</taxon>
        <taxon>Grammatophora</taxon>
    </lineage>
</organism>
<gene>
    <name evidence="6" type="ORF">GOCE00092_LOCUS9791</name>
</gene>
<dbReference type="SMART" id="SM00028">
    <property type="entry name" value="TPR"/>
    <property type="match status" value="16"/>
</dbReference>
<evidence type="ECO:0000256" key="1">
    <source>
        <dbReference type="ARBA" id="ARBA00022737"/>
    </source>
</evidence>
<dbReference type="PANTHER" id="PTHR45641:SF19">
    <property type="entry name" value="NEPHROCYSTIN-3"/>
    <property type="match status" value="1"/>
</dbReference>
<feature type="compositionally biased region" description="Basic and acidic residues" evidence="4">
    <location>
        <begin position="1"/>
        <end position="10"/>
    </location>
</feature>
<feature type="compositionally biased region" description="Low complexity" evidence="4">
    <location>
        <begin position="350"/>
        <end position="365"/>
    </location>
</feature>
<feature type="repeat" description="TPR" evidence="3">
    <location>
        <begin position="1479"/>
        <end position="1512"/>
    </location>
</feature>
<feature type="repeat" description="TPR" evidence="3">
    <location>
        <begin position="1853"/>
        <end position="1886"/>
    </location>
</feature>
<feature type="compositionally biased region" description="Low complexity" evidence="4">
    <location>
        <begin position="214"/>
        <end position="231"/>
    </location>
</feature>
<feature type="compositionally biased region" description="Polar residues" evidence="4">
    <location>
        <begin position="393"/>
        <end position="411"/>
    </location>
</feature>
<dbReference type="InterPro" id="IPR027417">
    <property type="entry name" value="P-loop_NTPase"/>
</dbReference>
<dbReference type="Gene3D" id="1.25.40.370">
    <property type="match status" value="1"/>
</dbReference>
<dbReference type="Gene3D" id="1.25.40.10">
    <property type="entry name" value="Tetratricopeptide repeat domain"/>
    <property type="match status" value="4"/>
</dbReference>
<dbReference type="GO" id="GO:0043531">
    <property type="term" value="F:ADP binding"/>
    <property type="evidence" value="ECO:0007669"/>
    <property type="project" value="InterPro"/>
</dbReference>
<feature type="compositionally biased region" description="Low complexity" evidence="4">
    <location>
        <begin position="25"/>
        <end position="121"/>
    </location>
</feature>